<dbReference type="EMBL" id="BHVU01000031">
    <property type="protein sequence ID" value="GCA92183.1"/>
    <property type="molecule type" value="Genomic_DNA"/>
</dbReference>
<comment type="caution">
    <text evidence="2">The sequence shown here is derived from an EMBL/GenBank/DDBJ whole genome shotgun (WGS) entry which is preliminary data.</text>
</comment>
<organism evidence="2 3">
    <name type="scientific">Microcystis aeruginosa 11-30S32</name>
    <dbReference type="NCBI Taxonomy" id="2358142"/>
    <lineage>
        <taxon>Bacteria</taxon>
        <taxon>Bacillati</taxon>
        <taxon>Cyanobacteriota</taxon>
        <taxon>Cyanophyceae</taxon>
        <taxon>Oscillatoriophycideae</taxon>
        <taxon>Chroococcales</taxon>
        <taxon>Microcystaceae</taxon>
        <taxon>Microcystis</taxon>
    </lineage>
</organism>
<sequence length="177" mass="19730">MDVQAVLKYVDDLVFAQTGQHLDSLQVAILKGVLKGKKYTHISEEYHCSAGHTKDEAYQLWRILSEALGEDLNKSNFRATIERLGVANAYSNMVNPVQIGNINLCANPSQSYETENIESIIEETAIPYVKESLTILERERQKAKLEIIPNLVELGLTAEQIASTLGLSLEQVKKCIP</sequence>
<gene>
    <name evidence="2" type="ORF">MAE30S32_08350</name>
</gene>
<evidence type="ECO:0000259" key="1">
    <source>
        <dbReference type="Pfam" id="PF26355"/>
    </source>
</evidence>
<dbReference type="Pfam" id="PF26355">
    <property type="entry name" value="HTH_VMAP-M9"/>
    <property type="match status" value="1"/>
</dbReference>
<reference evidence="2 3" key="1">
    <citation type="journal article" date="2019" name="Appl. Environ. Microbiol.">
        <title>Co-occurrence of broad and narrow host-range viruses infecting the toxic bloom-forming cyanobacterium Microcystis aeruginosa.</title>
        <authorList>
            <person name="Morimoto D."/>
            <person name="Tominaga K."/>
            <person name="Nishimura Y."/>
            <person name="Yoshida N."/>
            <person name="Kimura S."/>
            <person name="Sako Y."/>
            <person name="Yoshida T."/>
        </authorList>
    </citation>
    <scope>NUCLEOTIDE SEQUENCE [LARGE SCALE GENOMIC DNA]</scope>
    <source>
        <strain evidence="2 3">11-30S32</strain>
    </source>
</reference>
<accession>A0A510PFG0</accession>
<dbReference type="AlphaFoldDB" id="A0A510PFG0"/>
<evidence type="ECO:0000313" key="2">
    <source>
        <dbReference type="EMBL" id="GCA92183.1"/>
    </source>
</evidence>
<name>A0A510PFG0_MICAE</name>
<evidence type="ECO:0000313" key="3">
    <source>
        <dbReference type="Proteomes" id="UP000321223"/>
    </source>
</evidence>
<dbReference type="Proteomes" id="UP000321223">
    <property type="component" value="Unassembled WGS sequence"/>
</dbReference>
<feature type="domain" description="vWA-MoxR associated protein N-terminal HTH" evidence="1">
    <location>
        <begin position="1"/>
        <end position="84"/>
    </location>
</feature>
<dbReference type="InterPro" id="IPR058651">
    <property type="entry name" value="HTH_VMAP-M9"/>
</dbReference>
<protein>
    <recommendedName>
        <fullName evidence="1">vWA-MoxR associated protein N-terminal HTH domain-containing protein</fullName>
    </recommendedName>
</protein>
<dbReference type="RefSeq" id="WP_147069184.1">
    <property type="nucleotide sequence ID" value="NZ_BHVU01000031.1"/>
</dbReference>
<proteinExistence type="predicted"/>